<evidence type="ECO:0000313" key="1">
    <source>
        <dbReference type="EMBL" id="CAG8568876.1"/>
    </source>
</evidence>
<reference evidence="1" key="1">
    <citation type="submission" date="2021-06" db="EMBL/GenBank/DDBJ databases">
        <authorList>
            <person name="Kallberg Y."/>
            <person name="Tangrot J."/>
            <person name="Rosling A."/>
        </authorList>
    </citation>
    <scope>NUCLEOTIDE SEQUENCE</scope>
    <source>
        <strain evidence="1">AU212A</strain>
    </source>
</reference>
<organism evidence="1 2">
    <name type="scientific">Scutellospora calospora</name>
    <dbReference type="NCBI Taxonomy" id="85575"/>
    <lineage>
        <taxon>Eukaryota</taxon>
        <taxon>Fungi</taxon>
        <taxon>Fungi incertae sedis</taxon>
        <taxon>Mucoromycota</taxon>
        <taxon>Glomeromycotina</taxon>
        <taxon>Glomeromycetes</taxon>
        <taxon>Diversisporales</taxon>
        <taxon>Gigasporaceae</taxon>
        <taxon>Scutellospora</taxon>
    </lineage>
</organism>
<gene>
    <name evidence="1" type="ORF">SCALOS_LOCUS5777</name>
</gene>
<sequence>RQLGSLRNGLKNLYNSAASSLFTQCNAHLQETVSRRRTEEYEAEDTVSVLKTSSLSSGVVSATKFEHFFK</sequence>
<proteinExistence type="predicted"/>
<dbReference type="EMBL" id="CAJVPM010009970">
    <property type="protein sequence ID" value="CAG8568876.1"/>
    <property type="molecule type" value="Genomic_DNA"/>
</dbReference>
<keyword evidence="2" id="KW-1185">Reference proteome</keyword>
<name>A0ACA9MBT7_9GLOM</name>
<comment type="caution">
    <text evidence="1">The sequence shown here is derived from an EMBL/GenBank/DDBJ whole genome shotgun (WGS) entry which is preliminary data.</text>
</comment>
<feature type="non-terminal residue" evidence="1">
    <location>
        <position position="1"/>
    </location>
</feature>
<evidence type="ECO:0000313" key="2">
    <source>
        <dbReference type="Proteomes" id="UP000789860"/>
    </source>
</evidence>
<protein>
    <submittedName>
        <fullName evidence="1">2412_t:CDS:1</fullName>
    </submittedName>
</protein>
<dbReference type="Proteomes" id="UP000789860">
    <property type="component" value="Unassembled WGS sequence"/>
</dbReference>
<accession>A0ACA9MBT7</accession>